<evidence type="ECO:0000256" key="6">
    <source>
        <dbReference type="SAM" id="Phobius"/>
    </source>
</evidence>
<evidence type="ECO:0000256" key="2">
    <source>
        <dbReference type="ARBA" id="ARBA00022801"/>
    </source>
</evidence>
<evidence type="ECO:0008006" key="9">
    <source>
        <dbReference type="Google" id="ProtNLM"/>
    </source>
</evidence>
<gene>
    <name evidence="7" type="ORF">M231_04552</name>
</gene>
<dbReference type="GO" id="GO:0017111">
    <property type="term" value="F:ribonucleoside triphosphate phosphatase activity"/>
    <property type="evidence" value="ECO:0007669"/>
    <property type="project" value="TreeGrafter"/>
</dbReference>
<dbReference type="AlphaFoldDB" id="A0A4Q1BK85"/>
<dbReference type="FunCoup" id="A0A4Q1BK85">
    <property type="interactions" value="163"/>
</dbReference>
<dbReference type="PANTHER" id="PTHR11782">
    <property type="entry name" value="ADENOSINE/GUANOSINE DIPHOSPHATASE"/>
    <property type="match status" value="1"/>
</dbReference>
<proteinExistence type="inferred from homology"/>
<keyword evidence="4" id="KW-0067">ATP-binding</keyword>
<keyword evidence="6" id="KW-0472">Membrane</keyword>
<evidence type="ECO:0000256" key="3">
    <source>
        <dbReference type="PIRSR" id="PIRSR600407-1"/>
    </source>
</evidence>
<dbReference type="Proteomes" id="UP000289152">
    <property type="component" value="Unassembled WGS sequence"/>
</dbReference>
<dbReference type="InParanoid" id="A0A4Q1BK85"/>
<evidence type="ECO:0000313" key="7">
    <source>
        <dbReference type="EMBL" id="RXK38178.1"/>
    </source>
</evidence>
<accession>A0A4Q1BK85</accession>
<dbReference type="Gene3D" id="3.30.420.150">
    <property type="entry name" value="Exopolyphosphatase. Domain 2"/>
    <property type="match status" value="1"/>
</dbReference>
<dbReference type="GO" id="GO:0006256">
    <property type="term" value="P:UDP catabolic process"/>
    <property type="evidence" value="ECO:0007669"/>
    <property type="project" value="TreeGrafter"/>
</dbReference>
<dbReference type="VEuPathDB" id="FungiDB:TREMEDRAFT_35565"/>
<dbReference type="STRING" id="5217.A0A4Q1BK85"/>
<dbReference type="GO" id="GO:0005794">
    <property type="term" value="C:Golgi apparatus"/>
    <property type="evidence" value="ECO:0007669"/>
    <property type="project" value="TreeGrafter"/>
</dbReference>
<evidence type="ECO:0000256" key="4">
    <source>
        <dbReference type="PIRSR" id="PIRSR600407-2"/>
    </source>
</evidence>
<keyword evidence="4" id="KW-0547">Nucleotide-binding</keyword>
<reference evidence="7 8" key="1">
    <citation type="submission" date="2016-06" db="EMBL/GenBank/DDBJ databases">
        <title>Evolution of pathogenesis and genome organization in the Tremellales.</title>
        <authorList>
            <person name="Cuomo C."/>
            <person name="Litvintseva A."/>
            <person name="Heitman J."/>
            <person name="Chen Y."/>
            <person name="Sun S."/>
            <person name="Springer D."/>
            <person name="Dromer F."/>
            <person name="Young S."/>
            <person name="Zeng Q."/>
            <person name="Chapman S."/>
            <person name="Gujja S."/>
            <person name="Saif S."/>
            <person name="Birren B."/>
        </authorList>
    </citation>
    <scope>NUCLEOTIDE SEQUENCE [LARGE SCALE GENOMIC DNA]</scope>
    <source>
        <strain evidence="7 8">ATCC 28783</strain>
    </source>
</reference>
<dbReference type="GO" id="GO:0004382">
    <property type="term" value="F:GDP phosphatase activity"/>
    <property type="evidence" value="ECO:0007669"/>
    <property type="project" value="TreeGrafter"/>
</dbReference>
<dbReference type="Gene3D" id="3.30.420.40">
    <property type="match status" value="1"/>
</dbReference>
<protein>
    <recommendedName>
        <fullName evidence="9">Golgi apyrase</fullName>
    </recommendedName>
</protein>
<name>A0A4Q1BK85_TREME</name>
<dbReference type="GO" id="GO:0046036">
    <property type="term" value="P:CTP metabolic process"/>
    <property type="evidence" value="ECO:0007669"/>
    <property type="project" value="TreeGrafter"/>
</dbReference>
<keyword evidence="2" id="KW-0378">Hydrolase</keyword>
<feature type="binding site" evidence="4">
    <location>
        <begin position="282"/>
        <end position="286"/>
    </location>
    <ligand>
        <name>ATP</name>
        <dbReference type="ChEBI" id="CHEBI:30616"/>
    </ligand>
</feature>
<sequence>MAPSITPLSTQYALVIDAGSSGSRLQIYSWRDPDLERAEILKEVQEARKGRGGRKWWWKDAWGKGKGKGKGEGEEKVWTEKEMERRALRRLVRVGKGVEGDGWVKRVEPGISSISPEDIPSYLAPLITHALEQIPPSQHHRTPIYLYATAGMRLLSDDTRSAILTSACDTIRSSSPFSISGPSSAGPCGENIRVISGEEEGLWGWVAVNYLMDGFGHAPPYPSSSSSTLSSSSTTTAEGSTITGLLPLAPLAEPPPDSSEQYVTPVDINHHSPTFGFLDMGGASTQLAFSPTSSEVFNSGFPKEQLRTVSLKLLSGEQVEWSVFVASWLGFGTNKVRERYLNFLIENWKSSNDILDLSIPIQDPCLPSNLYIPSSEPNNHPGFLGIGSFENCLKDLKPLLDHHVPCPTNHCLFAGLPTPHIDFEREDQRGFIGISEYWYTAQQVLGLGGIWDWGEWERGMNEFCSKDWNHIERQVEQEKGWLGSQVELSRLQTQCFKGAWVSNVLHEGIGIPRLVDAKGTDTITGGSIGDTALEAARRAREKGLASKKSHFQSMDEVDSTTISWTLGKMIIEASQSIQPTSHWYSSPSLPFDLSIVSDKIDQMGYWSYPFFLLFLLFGVLGFSIFKRRFKRCIPNTRRVRKSSISTSYEPLQTSNWSSFKNSFWSLSSLSFKNPLWPLSTISKDSIYAKEPISYLEDTSESLSLSSLSSLSKRNSKYRWWMIKSTNFIRRILPLNFNNNHNNTRNSHFDHRQQSILPLRRTSLPINTNSKFIPTPTPIQSFSNKSSSSPTTTTTPSVSPPRTRSWPSKSRTKGLSTISTNTGGGIGGLSTNTSFTNISTFQNTSLNSNSNPITPSAITREGLNRSGKGVGVGVGVGVGIGNGLMNGWNDPPLSMFDPHTPPPREWEKCKESEWDITDEENLETLGTLTPNAAPVFGSSTGLAAITNYDNHSALSRNSSRMNLGELAGVGVLAQRNASRSTTPLEFESA</sequence>
<keyword evidence="6" id="KW-0812">Transmembrane</keyword>
<dbReference type="PANTHER" id="PTHR11782:SF121">
    <property type="entry name" value="NUCLEOSIDE-DIPHOSPHATASE MIG-23"/>
    <property type="match status" value="1"/>
</dbReference>
<comment type="caution">
    <text evidence="7">The sequence shown here is derived from an EMBL/GenBank/DDBJ whole genome shotgun (WGS) entry which is preliminary data.</text>
</comment>
<dbReference type="InterPro" id="IPR000407">
    <property type="entry name" value="GDA1_CD39_NTPase"/>
</dbReference>
<feature type="transmembrane region" description="Helical" evidence="6">
    <location>
        <begin position="605"/>
        <end position="625"/>
    </location>
</feature>
<dbReference type="Pfam" id="PF01150">
    <property type="entry name" value="GDA1_CD39"/>
    <property type="match status" value="2"/>
</dbReference>
<keyword evidence="8" id="KW-1185">Reference proteome</keyword>
<dbReference type="EMBL" id="SDIL01000052">
    <property type="protein sequence ID" value="RXK38178.1"/>
    <property type="molecule type" value="Genomic_DNA"/>
</dbReference>
<evidence type="ECO:0000256" key="1">
    <source>
        <dbReference type="ARBA" id="ARBA00009283"/>
    </source>
</evidence>
<dbReference type="GO" id="GO:0005524">
    <property type="term" value="F:ATP binding"/>
    <property type="evidence" value="ECO:0007669"/>
    <property type="project" value="UniProtKB-KW"/>
</dbReference>
<dbReference type="OrthoDB" id="6372431at2759"/>
<feature type="region of interest" description="Disordered" evidence="5">
    <location>
        <begin position="766"/>
        <end position="824"/>
    </location>
</feature>
<evidence type="ECO:0000256" key="5">
    <source>
        <dbReference type="SAM" id="MobiDB-lite"/>
    </source>
</evidence>
<keyword evidence="6" id="KW-1133">Transmembrane helix</keyword>
<feature type="compositionally biased region" description="Low complexity" evidence="5">
    <location>
        <begin position="785"/>
        <end position="820"/>
    </location>
</feature>
<feature type="compositionally biased region" description="Polar residues" evidence="5">
    <location>
        <begin position="766"/>
        <end position="784"/>
    </location>
</feature>
<dbReference type="GO" id="GO:0016020">
    <property type="term" value="C:membrane"/>
    <property type="evidence" value="ECO:0007669"/>
    <property type="project" value="TreeGrafter"/>
</dbReference>
<feature type="active site" description="Proton acceptor" evidence="3">
    <location>
        <position position="200"/>
    </location>
</feature>
<organism evidence="7 8">
    <name type="scientific">Tremella mesenterica</name>
    <name type="common">Jelly fungus</name>
    <dbReference type="NCBI Taxonomy" id="5217"/>
    <lineage>
        <taxon>Eukaryota</taxon>
        <taxon>Fungi</taxon>
        <taxon>Dikarya</taxon>
        <taxon>Basidiomycota</taxon>
        <taxon>Agaricomycotina</taxon>
        <taxon>Tremellomycetes</taxon>
        <taxon>Tremellales</taxon>
        <taxon>Tremellaceae</taxon>
        <taxon>Tremella</taxon>
    </lineage>
</organism>
<evidence type="ECO:0000313" key="8">
    <source>
        <dbReference type="Proteomes" id="UP000289152"/>
    </source>
</evidence>
<dbReference type="GO" id="GO:0045134">
    <property type="term" value="F:UDP phosphatase activity"/>
    <property type="evidence" value="ECO:0007669"/>
    <property type="project" value="TreeGrafter"/>
</dbReference>
<comment type="similarity">
    <text evidence="1">Belongs to the GDA1/CD39 NTPase family.</text>
</comment>
<dbReference type="CDD" id="cd24039">
    <property type="entry name" value="ASKHA_NBD_YND1-like"/>
    <property type="match status" value="1"/>
</dbReference>